<evidence type="ECO:0000313" key="4">
    <source>
        <dbReference type="Proteomes" id="UP000324324"/>
    </source>
</evidence>
<dbReference type="Proteomes" id="UP000324324">
    <property type="component" value="Unassembled WGS sequence"/>
</dbReference>
<keyword evidence="4" id="KW-1185">Reference proteome</keyword>
<dbReference type="AlphaFoldDB" id="A0A5M8A6N0"/>
<feature type="signal peptide" evidence="2">
    <location>
        <begin position="1"/>
        <end position="27"/>
    </location>
</feature>
<dbReference type="EMBL" id="VWRN01000064">
    <property type="protein sequence ID" value="KAA6117660.1"/>
    <property type="molecule type" value="Genomic_DNA"/>
</dbReference>
<feature type="region of interest" description="Disordered" evidence="1">
    <location>
        <begin position="64"/>
        <end position="85"/>
    </location>
</feature>
<organism evidence="3 4">
    <name type="scientific">Cupriavidus cauae</name>
    <dbReference type="NCBI Taxonomy" id="2608999"/>
    <lineage>
        <taxon>Bacteria</taxon>
        <taxon>Pseudomonadati</taxon>
        <taxon>Pseudomonadota</taxon>
        <taxon>Betaproteobacteria</taxon>
        <taxon>Burkholderiales</taxon>
        <taxon>Burkholderiaceae</taxon>
        <taxon>Cupriavidus</taxon>
    </lineage>
</organism>
<evidence type="ECO:0000313" key="3">
    <source>
        <dbReference type="EMBL" id="KAA6117660.1"/>
    </source>
</evidence>
<gene>
    <name evidence="3" type="ORF">F1599_23090</name>
</gene>
<proteinExistence type="predicted"/>
<protein>
    <submittedName>
        <fullName evidence="3">Uncharacterized protein</fullName>
    </submittedName>
</protein>
<reference evidence="3 4" key="1">
    <citation type="submission" date="2019-09" db="EMBL/GenBank/DDBJ databases">
        <title>Isolation of a novel species in the genus Cupriavidus from patients with sepsis using whole genome sequencing.</title>
        <authorList>
            <person name="Kweon O.J."/>
            <person name="Lee M.-K."/>
        </authorList>
    </citation>
    <scope>NUCLEOTIDE SEQUENCE [LARGE SCALE GENOMIC DNA]</scope>
    <source>
        <strain evidence="3 4">MKL-01</strain>
    </source>
</reference>
<evidence type="ECO:0000256" key="2">
    <source>
        <dbReference type="SAM" id="SignalP"/>
    </source>
</evidence>
<evidence type="ECO:0000256" key="1">
    <source>
        <dbReference type="SAM" id="MobiDB-lite"/>
    </source>
</evidence>
<comment type="caution">
    <text evidence="3">The sequence shown here is derived from an EMBL/GenBank/DDBJ whole genome shotgun (WGS) entry which is preliminary data.</text>
</comment>
<accession>A0A5M8A6N0</accession>
<name>A0A5M8A6N0_9BURK</name>
<feature type="chain" id="PRO_5024445398" evidence="2">
    <location>
        <begin position="28"/>
        <end position="85"/>
    </location>
</feature>
<sequence>MGKIIMHSTLKTLVLISLAVATAQALAGPDWDVINRARTAAQHPAATSSTSASQASMLARCNAMMKQMDSQSTGGGSPMGPSESK</sequence>
<keyword evidence="2" id="KW-0732">Signal</keyword>